<dbReference type="OrthoDB" id="10540415at2759"/>
<dbReference type="KEGG" id="cgob:115011811"/>
<evidence type="ECO:0000313" key="2">
    <source>
        <dbReference type="Proteomes" id="UP000504630"/>
    </source>
</evidence>
<keyword evidence="2" id="KW-1185">Reference proteome</keyword>
<evidence type="ECO:0000256" key="1">
    <source>
        <dbReference type="SAM" id="MobiDB-lite"/>
    </source>
</evidence>
<feature type="region of interest" description="Disordered" evidence="1">
    <location>
        <begin position="117"/>
        <end position="137"/>
    </location>
</feature>
<dbReference type="GeneID" id="115011811"/>
<feature type="compositionally biased region" description="Basic and acidic residues" evidence="1">
    <location>
        <begin position="18"/>
        <end position="36"/>
    </location>
</feature>
<dbReference type="Proteomes" id="UP000504630">
    <property type="component" value="Chromosome 8"/>
</dbReference>
<proteinExistence type="predicted"/>
<gene>
    <name evidence="3" type="primary">LOC115011811</name>
</gene>
<dbReference type="RefSeq" id="XP_029292903.1">
    <property type="nucleotide sequence ID" value="XM_029437043.1"/>
</dbReference>
<reference evidence="3" key="1">
    <citation type="submission" date="2025-08" db="UniProtKB">
        <authorList>
            <consortium name="RefSeq"/>
        </authorList>
    </citation>
    <scope>IDENTIFICATION</scope>
</reference>
<feature type="compositionally biased region" description="Basic and acidic residues" evidence="1">
    <location>
        <begin position="117"/>
        <end position="133"/>
    </location>
</feature>
<feature type="region of interest" description="Disordered" evidence="1">
    <location>
        <begin position="1"/>
        <end position="57"/>
    </location>
</feature>
<dbReference type="AlphaFoldDB" id="A0A6J2Q356"/>
<dbReference type="InParanoid" id="A0A6J2Q356"/>
<name>A0A6J2Q356_COTGO</name>
<organism evidence="2 3">
    <name type="scientific">Cottoperca gobio</name>
    <name type="common">Frogmouth</name>
    <name type="synonym">Aphritis gobio</name>
    <dbReference type="NCBI Taxonomy" id="56716"/>
    <lineage>
        <taxon>Eukaryota</taxon>
        <taxon>Metazoa</taxon>
        <taxon>Chordata</taxon>
        <taxon>Craniata</taxon>
        <taxon>Vertebrata</taxon>
        <taxon>Euteleostomi</taxon>
        <taxon>Actinopterygii</taxon>
        <taxon>Neopterygii</taxon>
        <taxon>Teleostei</taxon>
        <taxon>Neoteleostei</taxon>
        <taxon>Acanthomorphata</taxon>
        <taxon>Eupercaria</taxon>
        <taxon>Perciformes</taxon>
        <taxon>Notothenioidei</taxon>
        <taxon>Bovichtidae</taxon>
        <taxon>Cottoperca</taxon>
    </lineage>
</organism>
<accession>A0A6J2Q356</accession>
<sequence>MNSRESTDHWNLNQGRLSEARKCGSSEYRESDHNQTRSESVSSVGEHGGTGFRPKMRPLCDHQVSQENNQKVIQELRGAPMMDEHYLNHTLSSTSEISNCQRGLRLDDEMTDRLRSAELMQKPESDNERKDEGNLEEEKEWLEQVEEAARRIAIPLWQHWDRGRRMLMPLVPGMTAGSATSENTTKEEAQCHVLNMEEEIKLAIACSTLDLYTDSFNCREVESTDPSFTLDTEGATDTAKGLYFSTHAGLKTDQFFTSGAGINASPDLDVCWTADRSTDTTADLFGLIGDVHCGRDAGFTEDIAHLLSPCTPTDTHTDTQDHSFYSKTDHSMTLGVVDDIEHFLKTAYSARTCITDGTRNFHEDKEDEEGVDSRWEILSKP</sequence>
<evidence type="ECO:0000313" key="3">
    <source>
        <dbReference type="RefSeq" id="XP_029292903.1"/>
    </source>
</evidence>
<protein>
    <submittedName>
        <fullName evidence="3">Uncharacterized protein LOC115011811</fullName>
    </submittedName>
</protein>